<dbReference type="Proteomes" id="UP000237347">
    <property type="component" value="Unassembled WGS sequence"/>
</dbReference>
<evidence type="ECO:0000256" key="2">
    <source>
        <dbReference type="ARBA" id="ARBA00023295"/>
    </source>
</evidence>
<accession>A0AAW0KTG5</accession>
<gene>
    <name evidence="4" type="primary">XTH2_3</name>
    <name evidence="4" type="ORF">CFP56_013346</name>
</gene>
<feature type="domain" description="GH16" evidence="3">
    <location>
        <begin position="1"/>
        <end position="323"/>
    </location>
</feature>
<feature type="non-terminal residue" evidence="4">
    <location>
        <position position="1"/>
    </location>
</feature>
<evidence type="ECO:0000259" key="3">
    <source>
        <dbReference type="PROSITE" id="PS51762"/>
    </source>
</evidence>
<name>A0AAW0KTG5_QUESU</name>
<comment type="caution">
    <text evidence="4">The sequence shown here is derived from an EMBL/GenBank/DDBJ whole genome shotgun (WGS) entry which is preliminary data.</text>
</comment>
<reference evidence="4 5" key="1">
    <citation type="journal article" date="2018" name="Sci. Data">
        <title>The draft genome sequence of cork oak.</title>
        <authorList>
            <person name="Ramos A.M."/>
            <person name="Usie A."/>
            <person name="Barbosa P."/>
            <person name="Barros P.M."/>
            <person name="Capote T."/>
            <person name="Chaves I."/>
            <person name="Simoes F."/>
            <person name="Abreu I."/>
            <person name="Carrasquinho I."/>
            <person name="Faro C."/>
            <person name="Guimaraes J.B."/>
            <person name="Mendonca D."/>
            <person name="Nobrega F."/>
            <person name="Rodrigues L."/>
            <person name="Saibo N.J.M."/>
            <person name="Varela M.C."/>
            <person name="Egas C."/>
            <person name="Matos J."/>
            <person name="Miguel C.M."/>
            <person name="Oliveira M.M."/>
            <person name="Ricardo C.P."/>
            <person name="Goncalves S."/>
        </authorList>
    </citation>
    <scope>NUCLEOTIDE SEQUENCE [LARGE SCALE GENOMIC DNA]</scope>
    <source>
        <strain evidence="5">cv. HL8</strain>
    </source>
</reference>
<dbReference type="InterPro" id="IPR013320">
    <property type="entry name" value="ConA-like_dom_sf"/>
</dbReference>
<keyword evidence="2" id="KW-0326">Glycosidase</keyword>
<keyword evidence="5" id="KW-1185">Reference proteome</keyword>
<dbReference type="InterPro" id="IPR044791">
    <property type="entry name" value="Beta-glucanase/XTH"/>
</dbReference>
<dbReference type="Pfam" id="PF00722">
    <property type="entry name" value="Glyco_hydro_16"/>
    <property type="match status" value="1"/>
</dbReference>
<dbReference type="PROSITE" id="PS51762">
    <property type="entry name" value="GH16_2"/>
    <property type="match status" value="1"/>
</dbReference>
<organism evidence="4 5">
    <name type="scientific">Quercus suber</name>
    <name type="common">Cork oak</name>
    <dbReference type="NCBI Taxonomy" id="58331"/>
    <lineage>
        <taxon>Eukaryota</taxon>
        <taxon>Viridiplantae</taxon>
        <taxon>Streptophyta</taxon>
        <taxon>Embryophyta</taxon>
        <taxon>Tracheophyta</taxon>
        <taxon>Spermatophyta</taxon>
        <taxon>Magnoliopsida</taxon>
        <taxon>eudicotyledons</taxon>
        <taxon>Gunneridae</taxon>
        <taxon>Pentapetalae</taxon>
        <taxon>rosids</taxon>
        <taxon>fabids</taxon>
        <taxon>Fagales</taxon>
        <taxon>Fagaceae</taxon>
        <taxon>Quercus</taxon>
    </lineage>
</organism>
<dbReference type="Gene3D" id="2.60.120.200">
    <property type="match status" value="2"/>
</dbReference>
<dbReference type="SUPFAM" id="SSF49899">
    <property type="entry name" value="Concanavalin A-like lectins/glucanases"/>
    <property type="match status" value="2"/>
</dbReference>
<keyword evidence="1" id="KW-0378">Hydrolase</keyword>
<dbReference type="EMBL" id="PKMF04000214">
    <property type="protein sequence ID" value="KAK7842853.1"/>
    <property type="molecule type" value="Genomic_DNA"/>
</dbReference>
<evidence type="ECO:0000313" key="5">
    <source>
        <dbReference type="Proteomes" id="UP000237347"/>
    </source>
</evidence>
<dbReference type="AlphaFoldDB" id="A0AAW0KTG5"/>
<dbReference type="PANTHER" id="PTHR31062">
    <property type="entry name" value="XYLOGLUCAN ENDOTRANSGLUCOSYLASE/HYDROLASE PROTEIN 8-RELATED"/>
    <property type="match status" value="1"/>
</dbReference>
<evidence type="ECO:0000313" key="4">
    <source>
        <dbReference type="EMBL" id="KAK7842853.1"/>
    </source>
</evidence>
<evidence type="ECO:0000256" key="1">
    <source>
        <dbReference type="ARBA" id="ARBA00022801"/>
    </source>
</evidence>
<sequence length="338" mass="38875">YLNLKYEQVSLRERRDREGVEVKRGRPLGPLLRVGSFSSMARRRARACPSCPWWQWWTWHSSLSNFELRKRSTEEEVKSQNNAITRSSFRSLKTYNSGFFGMRMKLSNKDTTGIITTFYVSISFFGPLSLGKSHCFSNFVCMHAIYDPNTGVGLWQLRSHTENHDELDFEFLGTKKTQPFLLHTNVFTNGRGDREERISLWFDPTEDFHGYQLLWNQHQVNNANIGVGYPVQAMQIEATIWSGSWAGEPTWSPAPFQAHYQRFDIDGCSAQNNNNNANIGVGYPVQAMQIEATIWSGSWAGEPTWSPAPFQAHYQRFDIDGCSAQNNNKEMMRNTLLV</sequence>
<proteinExistence type="predicted"/>
<dbReference type="GO" id="GO:0004553">
    <property type="term" value="F:hydrolase activity, hydrolyzing O-glycosyl compounds"/>
    <property type="evidence" value="ECO:0007669"/>
    <property type="project" value="InterPro"/>
</dbReference>
<dbReference type="InterPro" id="IPR000757">
    <property type="entry name" value="Beta-glucanase-like"/>
</dbReference>
<protein>
    <submittedName>
        <fullName evidence="4">Xyloglucan endotransglucosylase/hydrolase protein 2</fullName>
    </submittedName>
</protein>
<dbReference type="GO" id="GO:0005975">
    <property type="term" value="P:carbohydrate metabolic process"/>
    <property type="evidence" value="ECO:0007669"/>
    <property type="project" value="InterPro"/>
</dbReference>